<dbReference type="InterPro" id="IPR003439">
    <property type="entry name" value="ABC_transporter-like_ATP-bd"/>
</dbReference>
<reference evidence="6" key="1">
    <citation type="submission" date="2018-02" db="EMBL/GenBank/DDBJ databases">
        <title>Genome sequence of Desulfocucumis palustris strain NAW-5.</title>
        <authorList>
            <person name="Watanabe M."/>
            <person name="Kojima H."/>
            <person name="Fukui M."/>
        </authorList>
    </citation>
    <scope>NUCLEOTIDE SEQUENCE [LARGE SCALE GENOMIC DNA]</scope>
    <source>
        <strain evidence="6">NAW-5</strain>
    </source>
</reference>
<feature type="domain" description="ABC transporter" evidence="4">
    <location>
        <begin position="2"/>
        <end position="234"/>
    </location>
</feature>
<dbReference type="InterPro" id="IPR032823">
    <property type="entry name" value="BCA_ABC_TP_C"/>
</dbReference>
<evidence type="ECO:0000256" key="1">
    <source>
        <dbReference type="ARBA" id="ARBA00022448"/>
    </source>
</evidence>
<protein>
    <submittedName>
        <fullName evidence="5">Branched-chain amino acid transport ATP-binding protein LivG</fullName>
    </submittedName>
</protein>
<evidence type="ECO:0000259" key="4">
    <source>
        <dbReference type="PROSITE" id="PS50893"/>
    </source>
</evidence>
<name>A0A2L2XLU2_9FIRM</name>
<dbReference type="Pfam" id="PF00005">
    <property type="entry name" value="ABC_tran"/>
    <property type="match status" value="1"/>
</dbReference>
<dbReference type="EMBL" id="BFAV01000154">
    <property type="protein sequence ID" value="GBF34931.1"/>
    <property type="molecule type" value="Genomic_DNA"/>
</dbReference>
<dbReference type="Proteomes" id="UP000239549">
    <property type="component" value="Unassembled WGS sequence"/>
</dbReference>
<dbReference type="RefSeq" id="WP_207655613.1">
    <property type="nucleotide sequence ID" value="NZ_BFAV01000154.1"/>
</dbReference>
<keyword evidence="3 5" id="KW-0067">ATP-binding</keyword>
<dbReference type="InterPro" id="IPR003593">
    <property type="entry name" value="AAA+_ATPase"/>
</dbReference>
<dbReference type="AlphaFoldDB" id="A0A2L2XLU2"/>
<dbReference type="PANTHER" id="PTHR45772">
    <property type="entry name" value="CONSERVED COMPONENT OF ABC TRANSPORTER FOR NATURAL AMINO ACIDS-RELATED"/>
    <property type="match status" value="1"/>
</dbReference>
<dbReference type="Gene3D" id="3.40.50.300">
    <property type="entry name" value="P-loop containing nucleotide triphosphate hydrolases"/>
    <property type="match status" value="1"/>
</dbReference>
<dbReference type="PROSITE" id="PS50893">
    <property type="entry name" value="ABC_TRANSPORTER_2"/>
    <property type="match status" value="1"/>
</dbReference>
<gene>
    <name evidence="5" type="ORF">DCCM_4051</name>
</gene>
<sequence>MLKCDSVSVVFGGLTAVNKVSFNVDENEILGMIGPNGAGKTTLFNAICGDAKSATGKVSFEDRDITPLTTDSRCRLGIGRTFQIPQLFETLTVKENIMIGALCRVPNISSASEIAEKIMELLEIKDLGAHYPAVLTIGQRKRLELSRALATQPKLLLLDEIMGGLHYNEVEETVALLKRIREQGITIFMIEHVISAVVSLCDRVTVMNRGGFIAQGTPSEVMENNEVINAYLGRAEDA</sequence>
<dbReference type="GO" id="GO:0016887">
    <property type="term" value="F:ATP hydrolysis activity"/>
    <property type="evidence" value="ECO:0007669"/>
    <property type="project" value="InterPro"/>
</dbReference>
<evidence type="ECO:0000256" key="2">
    <source>
        <dbReference type="ARBA" id="ARBA00022741"/>
    </source>
</evidence>
<accession>A0A2L2XLU2</accession>
<dbReference type="GO" id="GO:0005886">
    <property type="term" value="C:plasma membrane"/>
    <property type="evidence" value="ECO:0007669"/>
    <property type="project" value="TreeGrafter"/>
</dbReference>
<dbReference type="GO" id="GO:0005524">
    <property type="term" value="F:ATP binding"/>
    <property type="evidence" value="ECO:0007669"/>
    <property type="project" value="UniProtKB-KW"/>
</dbReference>
<evidence type="ECO:0000256" key="3">
    <source>
        <dbReference type="ARBA" id="ARBA00022840"/>
    </source>
</evidence>
<dbReference type="InterPro" id="IPR027417">
    <property type="entry name" value="P-loop_NTPase"/>
</dbReference>
<proteinExistence type="predicted"/>
<dbReference type="CDD" id="cd03219">
    <property type="entry name" value="ABC_Mj1267_LivG_branched"/>
    <property type="match status" value="1"/>
</dbReference>
<dbReference type="InterPro" id="IPR051120">
    <property type="entry name" value="ABC_AA/LPS_Transport"/>
</dbReference>
<evidence type="ECO:0000313" key="5">
    <source>
        <dbReference type="EMBL" id="GBF34931.1"/>
    </source>
</evidence>
<keyword evidence="2" id="KW-0547">Nucleotide-binding</keyword>
<evidence type="ECO:0000313" key="6">
    <source>
        <dbReference type="Proteomes" id="UP000239549"/>
    </source>
</evidence>
<keyword evidence="6" id="KW-1185">Reference proteome</keyword>
<keyword evidence="1" id="KW-0813">Transport</keyword>
<dbReference type="SMART" id="SM00382">
    <property type="entry name" value="AAA"/>
    <property type="match status" value="1"/>
</dbReference>
<organism evidence="5 6">
    <name type="scientific">Desulfocucumis palustris</name>
    <dbReference type="NCBI Taxonomy" id="1898651"/>
    <lineage>
        <taxon>Bacteria</taxon>
        <taxon>Bacillati</taxon>
        <taxon>Bacillota</taxon>
        <taxon>Clostridia</taxon>
        <taxon>Eubacteriales</taxon>
        <taxon>Desulfocucumaceae</taxon>
        <taxon>Desulfocucumis</taxon>
    </lineage>
</organism>
<comment type="caution">
    <text evidence="5">The sequence shown here is derived from an EMBL/GenBank/DDBJ whole genome shotgun (WGS) entry which is preliminary data.</text>
</comment>
<dbReference type="Pfam" id="PF12399">
    <property type="entry name" value="BCA_ABC_TP_C"/>
    <property type="match status" value="1"/>
</dbReference>
<dbReference type="SUPFAM" id="SSF52540">
    <property type="entry name" value="P-loop containing nucleoside triphosphate hydrolases"/>
    <property type="match status" value="1"/>
</dbReference>